<dbReference type="Proteomes" id="UP000472277">
    <property type="component" value="Chromosome 18"/>
</dbReference>
<reference evidence="1" key="1">
    <citation type="submission" date="2025-08" db="UniProtKB">
        <authorList>
            <consortium name="Ensembl"/>
        </authorList>
    </citation>
    <scope>IDENTIFICATION</scope>
</reference>
<dbReference type="Ensembl" id="ENSSTUT00000120975.1">
    <property type="protein sequence ID" value="ENSSTUP00000113015.1"/>
    <property type="gene ID" value="ENSSTUG00000049951.1"/>
</dbReference>
<evidence type="ECO:0000313" key="1">
    <source>
        <dbReference type="Ensembl" id="ENSSTUP00000113015.1"/>
    </source>
</evidence>
<sequence length="183" mass="20779">MGRDNVCPHLTEGQPAVKKQFTYLPQYTLVMCITLYVERTMCVFCNFPGRELPPICCDVMQKQRFSIDTIPHEVKAPFPSDPVIPLPITNLSKHFIAGGKTERAPISGDWRDVWDFYLTTFDSFLEINAAFKVMDFQMVHVEDSGVNSKCVNAVYDALLCTPQDIQKSVLKGIINSLLREWKG</sequence>
<protein>
    <submittedName>
        <fullName evidence="1">Uncharacterized protein</fullName>
    </submittedName>
</protein>
<reference evidence="1" key="2">
    <citation type="submission" date="2025-09" db="UniProtKB">
        <authorList>
            <consortium name="Ensembl"/>
        </authorList>
    </citation>
    <scope>IDENTIFICATION</scope>
</reference>
<dbReference type="AlphaFoldDB" id="A0A674EYC2"/>
<name>A0A674EYC2_SALTR</name>
<proteinExistence type="predicted"/>
<organism evidence="1 2">
    <name type="scientific">Salmo trutta</name>
    <name type="common">Brown trout</name>
    <dbReference type="NCBI Taxonomy" id="8032"/>
    <lineage>
        <taxon>Eukaryota</taxon>
        <taxon>Metazoa</taxon>
        <taxon>Chordata</taxon>
        <taxon>Craniata</taxon>
        <taxon>Vertebrata</taxon>
        <taxon>Euteleostomi</taxon>
        <taxon>Actinopterygii</taxon>
        <taxon>Neopterygii</taxon>
        <taxon>Teleostei</taxon>
        <taxon>Protacanthopterygii</taxon>
        <taxon>Salmoniformes</taxon>
        <taxon>Salmonidae</taxon>
        <taxon>Salmoninae</taxon>
        <taxon>Salmo</taxon>
    </lineage>
</organism>
<dbReference type="InParanoid" id="A0A674EYC2"/>
<evidence type="ECO:0000313" key="2">
    <source>
        <dbReference type="Proteomes" id="UP000472277"/>
    </source>
</evidence>
<accession>A0A674EYC2</accession>
<keyword evidence="2" id="KW-1185">Reference proteome</keyword>
<dbReference type="GeneTree" id="ENSGT00940000157750"/>